<name>A0A6G0VXH9_APHCR</name>
<comment type="caution">
    <text evidence="1">The sequence shown here is derived from an EMBL/GenBank/DDBJ whole genome shotgun (WGS) entry which is preliminary data.</text>
</comment>
<dbReference type="AlphaFoldDB" id="A0A6G0VXH9"/>
<evidence type="ECO:0000313" key="2">
    <source>
        <dbReference type="Proteomes" id="UP000478052"/>
    </source>
</evidence>
<keyword evidence="2" id="KW-1185">Reference proteome</keyword>
<evidence type="ECO:0000313" key="1">
    <source>
        <dbReference type="EMBL" id="KAF0713044.1"/>
    </source>
</evidence>
<accession>A0A6G0VXH9</accession>
<reference evidence="1 2" key="1">
    <citation type="submission" date="2019-08" db="EMBL/GenBank/DDBJ databases">
        <title>Whole genome of Aphis craccivora.</title>
        <authorList>
            <person name="Voronova N.V."/>
            <person name="Shulinski R.S."/>
            <person name="Bandarenka Y.V."/>
            <person name="Zhorov D.G."/>
            <person name="Warner D."/>
        </authorList>
    </citation>
    <scope>NUCLEOTIDE SEQUENCE [LARGE SCALE GENOMIC DNA]</scope>
    <source>
        <strain evidence="1">180601</strain>
        <tissue evidence="1">Whole Body</tissue>
    </source>
</reference>
<proteinExistence type="predicted"/>
<dbReference type="Proteomes" id="UP000478052">
    <property type="component" value="Unassembled WGS sequence"/>
</dbReference>
<organism evidence="1 2">
    <name type="scientific">Aphis craccivora</name>
    <name type="common">Cowpea aphid</name>
    <dbReference type="NCBI Taxonomy" id="307492"/>
    <lineage>
        <taxon>Eukaryota</taxon>
        <taxon>Metazoa</taxon>
        <taxon>Ecdysozoa</taxon>
        <taxon>Arthropoda</taxon>
        <taxon>Hexapoda</taxon>
        <taxon>Insecta</taxon>
        <taxon>Pterygota</taxon>
        <taxon>Neoptera</taxon>
        <taxon>Paraneoptera</taxon>
        <taxon>Hemiptera</taxon>
        <taxon>Sternorrhyncha</taxon>
        <taxon>Aphidomorpha</taxon>
        <taxon>Aphidoidea</taxon>
        <taxon>Aphididae</taxon>
        <taxon>Aphidini</taxon>
        <taxon>Aphis</taxon>
        <taxon>Aphis</taxon>
    </lineage>
</organism>
<dbReference type="OrthoDB" id="7480128at2759"/>
<gene>
    <name evidence="1" type="ORF">FWK35_00028395</name>
</gene>
<sequence>MDTKANQGFGVEASRKHGIVDFHTTQMLSSHGCFGQYLQSLRNWMSHCRDCRELTENAEHVLFRCGRWWRDGHALEVEVEESLDPHNIIGITLKKMSNWEAVKKFIGYV</sequence>
<dbReference type="EMBL" id="VUJU01010780">
    <property type="protein sequence ID" value="KAF0713044.1"/>
    <property type="molecule type" value="Genomic_DNA"/>
</dbReference>
<protein>
    <recommendedName>
        <fullName evidence="3">Reverse transcriptase domain-containing protein</fullName>
    </recommendedName>
</protein>
<evidence type="ECO:0008006" key="3">
    <source>
        <dbReference type="Google" id="ProtNLM"/>
    </source>
</evidence>